<dbReference type="Proteomes" id="UP001239462">
    <property type="component" value="Unassembled WGS sequence"/>
</dbReference>
<dbReference type="InterPro" id="IPR007016">
    <property type="entry name" value="O-antigen_ligase-rel_domated"/>
</dbReference>
<evidence type="ECO:0000256" key="6">
    <source>
        <dbReference type="ARBA" id="ARBA00023136"/>
    </source>
</evidence>
<accession>A0ABT7PQP6</accession>
<feature type="transmembrane region" description="Helical" evidence="8">
    <location>
        <begin position="165"/>
        <end position="184"/>
    </location>
</feature>
<feature type="transmembrane region" description="Helical" evidence="8">
    <location>
        <begin position="16"/>
        <end position="36"/>
    </location>
</feature>
<comment type="subcellular location">
    <subcellularLocation>
        <location evidence="1">Membrane</location>
        <topology evidence="1">Multi-pass membrane protein</topology>
    </subcellularLocation>
</comment>
<evidence type="ECO:0000256" key="8">
    <source>
        <dbReference type="SAM" id="Phobius"/>
    </source>
</evidence>
<feature type="transmembrane region" description="Helical" evidence="8">
    <location>
        <begin position="140"/>
        <end position="158"/>
    </location>
</feature>
<feature type="transmembrane region" description="Helical" evidence="8">
    <location>
        <begin position="399"/>
        <end position="419"/>
    </location>
</feature>
<dbReference type="GO" id="GO:0016874">
    <property type="term" value="F:ligase activity"/>
    <property type="evidence" value="ECO:0007669"/>
    <property type="project" value="UniProtKB-KW"/>
</dbReference>
<keyword evidence="10" id="KW-0436">Ligase</keyword>
<evidence type="ECO:0000313" key="11">
    <source>
        <dbReference type="Proteomes" id="UP001239462"/>
    </source>
</evidence>
<dbReference type="InterPro" id="IPR013105">
    <property type="entry name" value="TPR_2"/>
</dbReference>
<dbReference type="Pfam" id="PF04932">
    <property type="entry name" value="Wzy_C"/>
    <property type="match status" value="1"/>
</dbReference>
<evidence type="ECO:0000256" key="5">
    <source>
        <dbReference type="ARBA" id="ARBA00022989"/>
    </source>
</evidence>
<feature type="domain" description="O-antigen ligase-related" evidence="9">
    <location>
        <begin position="263"/>
        <end position="411"/>
    </location>
</feature>
<feature type="transmembrane region" description="Helical" evidence="8">
    <location>
        <begin position="360"/>
        <end position="378"/>
    </location>
</feature>
<dbReference type="PROSITE" id="PS50005">
    <property type="entry name" value="TPR"/>
    <property type="match status" value="1"/>
</dbReference>
<dbReference type="SMART" id="SM00028">
    <property type="entry name" value="TPR"/>
    <property type="match status" value="1"/>
</dbReference>
<name>A0ABT7PQP6_9BACT</name>
<evidence type="ECO:0000313" key="10">
    <source>
        <dbReference type="EMBL" id="MDM4018451.1"/>
    </source>
</evidence>
<feature type="transmembrane region" description="Helical" evidence="8">
    <location>
        <begin position="252"/>
        <end position="273"/>
    </location>
</feature>
<feature type="transmembrane region" description="Helical" evidence="8">
    <location>
        <begin position="305"/>
        <end position="323"/>
    </location>
</feature>
<feature type="transmembrane region" description="Helical" evidence="8">
    <location>
        <begin position="73"/>
        <end position="91"/>
    </location>
</feature>
<evidence type="ECO:0000256" key="4">
    <source>
        <dbReference type="ARBA" id="ARBA00022803"/>
    </source>
</evidence>
<keyword evidence="5 8" id="KW-1133">Transmembrane helix</keyword>
<keyword evidence="11" id="KW-1185">Reference proteome</keyword>
<keyword evidence="3" id="KW-0677">Repeat</keyword>
<protein>
    <submittedName>
        <fullName evidence="10">O-antigen ligase family protein</fullName>
    </submittedName>
</protein>
<organism evidence="10 11">
    <name type="scientific">Roseiconus lacunae</name>
    <dbReference type="NCBI Taxonomy" id="2605694"/>
    <lineage>
        <taxon>Bacteria</taxon>
        <taxon>Pseudomonadati</taxon>
        <taxon>Planctomycetota</taxon>
        <taxon>Planctomycetia</taxon>
        <taxon>Pirellulales</taxon>
        <taxon>Pirellulaceae</taxon>
        <taxon>Roseiconus</taxon>
    </lineage>
</organism>
<dbReference type="EMBL" id="JASZZN010000022">
    <property type="protein sequence ID" value="MDM4018451.1"/>
    <property type="molecule type" value="Genomic_DNA"/>
</dbReference>
<keyword evidence="2 8" id="KW-0812">Transmembrane</keyword>
<feature type="repeat" description="TPR" evidence="7">
    <location>
        <begin position="703"/>
        <end position="736"/>
    </location>
</feature>
<dbReference type="RefSeq" id="WP_289166295.1">
    <property type="nucleotide sequence ID" value="NZ_JASZZN010000022.1"/>
</dbReference>
<feature type="transmembrane region" description="Helical" evidence="8">
    <location>
        <begin position="214"/>
        <end position="231"/>
    </location>
</feature>
<evidence type="ECO:0000256" key="2">
    <source>
        <dbReference type="ARBA" id="ARBA00022692"/>
    </source>
</evidence>
<dbReference type="InterPro" id="IPR051533">
    <property type="entry name" value="WaaL-like"/>
</dbReference>
<dbReference type="Pfam" id="PF07719">
    <property type="entry name" value="TPR_2"/>
    <property type="match status" value="1"/>
</dbReference>
<dbReference type="PANTHER" id="PTHR37422">
    <property type="entry name" value="TEICHURONIC ACID BIOSYNTHESIS PROTEIN TUAE"/>
    <property type="match status" value="1"/>
</dbReference>
<proteinExistence type="predicted"/>
<feature type="transmembrane region" description="Helical" evidence="8">
    <location>
        <begin position="42"/>
        <end position="61"/>
    </location>
</feature>
<dbReference type="InterPro" id="IPR011990">
    <property type="entry name" value="TPR-like_helical_dom_sf"/>
</dbReference>
<comment type="caution">
    <text evidence="10">The sequence shown here is derived from an EMBL/GenBank/DDBJ whole genome shotgun (WGS) entry which is preliminary data.</text>
</comment>
<gene>
    <name evidence="10" type="ORF">QTN89_23575</name>
</gene>
<sequence length="776" mass="85260">MTPVSRSTRLAHQMQWLVAVILTVLPILVAMDYGGVLAWTQSVTASAITVAVVIALVAKRVDRSDPIPPDNHVRQLLPSLVLFAIAGYATLQCVPLPNSIVSVISPANASSHVDWGGALLRPNSPEWIPISVAPLDSLHAAAWLTILAAVAFVVPTVYRNPRRSIWLLISVAFYGGVISAIGIARQWCPNFTLWSFHEGGEGSPFGTFFNRNNAALGINLGLASCVAIFLSRRHITTLNTAPRNVHPSRDKVRDPLAVASLAVATLCLCGLVYCGSRGGLIAMALSILVVAITFRSAIKPLTFPASIAFVGLIGMIAFDYFFSHDSLSSRWGLPTTSASITDRLNSDARLQHWPDAMRTAIAFFPFGSGVGTYGYAYLPWQESSSWRWFTHAENLWLEVIAETSVFGFLAILVCLWMLVNASRRLQTGASPLDQAYAATGVFLVPCLVVSQTLDFGLILPANSIVAVLLLTAVWSRSCPTILSHSKIDSQATRVIQSVTRWSCVAPRGVLATTAIIATVMIARTKLYHDGNSESAARTMNQALVEYPTDLSRLSQLSQQSKPLVDQSPTSELLKAYIDLEFQRGRLLELQMWGAGRLPKLRREMCYANTSQNYRRLAWRSDRSASVNVSRGGRAMEPLPALAPKSEAESAYRNAWRLTQQSLRHRPLAIEPRFHLVALEFVHRSPDQSKLALQQSAQLFKNTPELQLRAAMALANHGDYDQAIIAFRRALTLSPDRVGWVFGKAKRYANLPLDQIIPDDEQTRSAVEAYLQSRQLN</sequence>
<dbReference type="InterPro" id="IPR019734">
    <property type="entry name" value="TPR_rpt"/>
</dbReference>
<evidence type="ECO:0000256" key="3">
    <source>
        <dbReference type="ARBA" id="ARBA00022737"/>
    </source>
</evidence>
<keyword evidence="4 7" id="KW-0802">TPR repeat</keyword>
<dbReference type="SUPFAM" id="SSF48452">
    <property type="entry name" value="TPR-like"/>
    <property type="match status" value="1"/>
</dbReference>
<evidence type="ECO:0000256" key="1">
    <source>
        <dbReference type="ARBA" id="ARBA00004141"/>
    </source>
</evidence>
<dbReference type="PANTHER" id="PTHR37422:SF23">
    <property type="entry name" value="TEICHURONIC ACID BIOSYNTHESIS PROTEIN TUAE"/>
    <property type="match status" value="1"/>
</dbReference>
<evidence type="ECO:0000256" key="7">
    <source>
        <dbReference type="PROSITE-ProRule" id="PRU00339"/>
    </source>
</evidence>
<reference evidence="10 11" key="1">
    <citation type="submission" date="2023-06" db="EMBL/GenBank/DDBJ databases">
        <title>Roseiconus lacunae JC819 isolated from Gulf of Mannar region, Tamil Nadu.</title>
        <authorList>
            <person name="Pk S."/>
            <person name="Ch S."/>
            <person name="Ch V.R."/>
        </authorList>
    </citation>
    <scope>NUCLEOTIDE SEQUENCE [LARGE SCALE GENOMIC DNA]</scope>
    <source>
        <strain evidence="10 11">JC819</strain>
    </source>
</reference>
<feature type="transmembrane region" description="Helical" evidence="8">
    <location>
        <begin position="279"/>
        <end position="298"/>
    </location>
</feature>
<dbReference type="Gene3D" id="1.25.40.10">
    <property type="entry name" value="Tetratricopeptide repeat domain"/>
    <property type="match status" value="1"/>
</dbReference>
<keyword evidence="6 8" id="KW-0472">Membrane</keyword>
<evidence type="ECO:0000259" key="9">
    <source>
        <dbReference type="Pfam" id="PF04932"/>
    </source>
</evidence>